<accession>A0A7Y9IZ78</accession>
<dbReference type="InterPro" id="IPR011051">
    <property type="entry name" value="RmlC_Cupin_sf"/>
</dbReference>
<dbReference type="Proteomes" id="UP000542125">
    <property type="component" value="Unassembled WGS sequence"/>
</dbReference>
<sequence>MVIAVSNETARTQSAALVQAGLIPAYRIEYIGAKPDRGGAGRPQAFTVEMSPNKKVGAHYHTVSQYQVILRGDGHIGSHPVSTYSVHYTDPYTTYGPLVAGPDALHYMTLRAAGDPGPQYLAKPGVKEAIRPSRRRFLLSTDIRSSTPDEAAALTAPHIEMLLEPNDDGVASTMYRLGPNMTARGPDPSLGGGHYFMVIGGALDYDGERLDIDSTLFVEADDPALMLRAGDAGADVLFLQFPKP</sequence>
<dbReference type="RefSeq" id="WP_179589497.1">
    <property type="nucleotide sequence ID" value="NZ_JACBYR010000002.1"/>
</dbReference>
<reference evidence="1 2" key="1">
    <citation type="submission" date="2020-07" db="EMBL/GenBank/DDBJ databases">
        <title>Genomic Encyclopedia of Type Strains, Phase IV (KMG-V): Genome sequencing to study the core and pangenomes of soil and plant-associated prokaryotes.</title>
        <authorList>
            <person name="Whitman W."/>
        </authorList>
    </citation>
    <scope>NUCLEOTIDE SEQUENCE [LARGE SCALE GENOMIC DNA]</scope>
    <source>
        <strain evidence="1 2">SAS40</strain>
    </source>
</reference>
<comment type="caution">
    <text evidence="1">The sequence shown here is derived from an EMBL/GenBank/DDBJ whole genome shotgun (WGS) entry which is preliminary data.</text>
</comment>
<gene>
    <name evidence="1" type="ORF">FHW18_004817</name>
</gene>
<dbReference type="InterPro" id="IPR014710">
    <property type="entry name" value="RmlC-like_jellyroll"/>
</dbReference>
<keyword evidence="2" id="KW-1185">Reference proteome</keyword>
<dbReference type="AlphaFoldDB" id="A0A7Y9IZ78"/>
<name>A0A7Y9IZ78_9BURK</name>
<evidence type="ECO:0000313" key="2">
    <source>
        <dbReference type="Proteomes" id="UP000542125"/>
    </source>
</evidence>
<dbReference type="Gene3D" id="2.60.120.10">
    <property type="entry name" value="Jelly Rolls"/>
    <property type="match status" value="1"/>
</dbReference>
<organism evidence="1 2">
    <name type="scientific">Pigmentiphaga litoralis</name>
    <dbReference type="NCBI Taxonomy" id="516702"/>
    <lineage>
        <taxon>Bacteria</taxon>
        <taxon>Pseudomonadati</taxon>
        <taxon>Pseudomonadota</taxon>
        <taxon>Betaproteobacteria</taxon>
        <taxon>Burkholderiales</taxon>
        <taxon>Alcaligenaceae</taxon>
        <taxon>Pigmentiphaga</taxon>
    </lineage>
</organism>
<protein>
    <recommendedName>
        <fullName evidence="3">Quercetin 2,3-dioxygenase C-terminal cupin domain-containing protein</fullName>
    </recommendedName>
</protein>
<dbReference type="SUPFAM" id="SSF51182">
    <property type="entry name" value="RmlC-like cupins"/>
    <property type="match status" value="1"/>
</dbReference>
<evidence type="ECO:0000313" key="1">
    <source>
        <dbReference type="EMBL" id="NYE85510.1"/>
    </source>
</evidence>
<dbReference type="EMBL" id="JACBYR010000002">
    <property type="protein sequence ID" value="NYE85510.1"/>
    <property type="molecule type" value="Genomic_DNA"/>
</dbReference>
<proteinExistence type="predicted"/>
<evidence type="ECO:0008006" key="3">
    <source>
        <dbReference type="Google" id="ProtNLM"/>
    </source>
</evidence>